<feature type="binding site" evidence="19">
    <location>
        <position position="91"/>
    </location>
    <ligand>
        <name>substrate</name>
    </ligand>
</feature>
<evidence type="ECO:0000256" key="19">
    <source>
        <dbReference type="PIRSR" id="PIRSR001500-1"/>
    </source>
</evidence>
<dbReference type="UniPathway" id="UPA00121">
    <property type="reaction ID" value="UER00345"/>
</dbReference>
<comment type="pathway">
    <text evidence="5">Metabolic intermediate biosynthesis; prephenate biosynthesis; prephenate from chorismate: step 1/1.</text>
</comment>
<keyword evidence="9" id="KW-0963">Cytoplasm</keyword>
<evidence type="ECO:0000256" key="12">
    <source>
        <dbReference type="ARBA" id="ARBA00023222"/>
    </source>
</evidence>
<comment type="catalytic activity">
    <reaction evidence="1">
        <text>chorismate = prephenate</text>
        <dbReference type="Rhea" id="RHEA:13897"/>
        <dbReference type="ChEBI" id="CHEBI:29748"/>
        <dbReference type="ChEBI" id="CHEBI:29934"/>
        <dbReference type="EC" id="5.4.99.5"/>
    </reaction>
</comment>
<dbReference type="EMBL" id="UPXX01000032">
    <property type="protein sequence ID" value="VBB47804.1"/>
    <property type="molecule type" value="Genomic_DNA"/>
</dbReference>
<evidence type="ECO:0000256" key="16">
    <source>
        <dbReference type="ARBA" id="ARBA00031175"/>
    </source>
</evidence>
<dbReference type="GO" id="GO:0046417">
    <property type="term" value="P:chorismate metabolic process"/>
    <property type="evidence" value="ECO:0007669"/>
    <property type="project" value="InterPro"/>
</dbReference>
<dbReference type="GO" id="GO:0004664">
    <property type="term" value="F:prephenate dehydratase activity"/>
    <property type="evidence" value="ECO:0007669"/>
    <property type="project" value="UniProtKB-EC"/>
</dbReference>
<dbReference type="InterPro" id="IPR036979">
    <property type="entry name" value="CM_dom_sf"/>
</dbReference>
<proteinExistence type="predicted"/>
<dbReference type="Pfam" id="PF00800">
    <property type="entry name" value="PDT"/>
    <property type="match status" value="1"/>
</dbReference>
<dbReference type="AlphaFoldDB" id="A0A653AI94"/>
<evidence type="ECO:0000256" key="9">
    <source>
        <dbReference type="ARBA" id="ARBA00022490"/>
    </source>
</evidence>
<evidence type="ECO:0000256" key="13">
    <source>
        <dbReference type="ARBA" id="ARBA00023235"/>
    </source>
</evidence>
<dbReference type="SUPFAM" id="SSF48600">
    <property type="entry name" value="Chorismate mutase II"/>
    <property type="match status" value="1"/>
</dbReference>
<evidence type="ECO:0000256" key="15">
    <source>
        <dbReference type="ARBA" id="ARBA00023268"/>
    </source>
</evidence>
<feature type="domain" description="Prephenate dehydratase" evidence="22">
    <location>
        <begin position="95"/>
        <end position="270"/>
    </location>
</feature>
<dbReference type="CDD" id="cd04905">
    <property type="entry name" value="ACT_CM-PDT"/>
    <property type="match status" value="1"/>
</dbReference>
<feature type="binding site" evidence="19">
    <location>
        <position position="32"/>
    </location>
    <ligand>
        <name>substrate</name>
    </ligand>
</feature>
<dbReference type="SMART" id="SM00830">
    <property type="entry name" value="CM_2"/>
    <property type="match status" value="1"/>
</dbReference>
<evidence type="ECO:0000256" key="17">
    <source>
        <dbReference type="ARBA" id="ARBA00031520"/>
    </source>
</evidence>
<dbReference type="SUPFAM" id="SSF55021">
    <property type="entry name" value="ACT-like"/>
    <property type="match status" value="1"/>
</dbReference>
<evidence type="ECO:0000256" key="2">
    <source>
        <dbReference type="ARBA" id="ARBA00002364"/>
    </source>
</evidence>
<evidence type="ECO:0000259" key="21">
    <source>
        <dbReference type="PROSITE" id="PS51168"/>
    </source>
</evidence>
<dbReference type="Gene3D" id="3.30.70.260">
    <property type="match status" value="1"/>
</dbReference>
<dbReference type="Pfam" id="PF01842">
    <property type="entry name" value="ACT"/>
    <property type="match status" value="1"/>
</dbReference>
<keyword evidence="11" id="KW-0057">Aromatic amino acid biosynthesis</keyword>
<dbReference type="Gene3D" id="1.20.59.10">
    <property type="entry name" value="Chorismate mutase"/>
    <property type="match status" value="1"/>
</dbReference>
<evidence type="ECO:0000256" key="10">
    <source>
        <dbReference type="ARBA" id="ARBA00022605"/>
    </source>
</evidence>
<evidence type="ECO:0000256" key="6">
    <source>
        <dbReference type="ARBA" id="ARBA00012404"/>
    </source>
</evidence>
<feature type="binding site" evidence="19">
    <location>
        <position position="15"/>
    </location>
    <ligand>
        <name>substrate</name>
    </ligand>
</feature>
<dbReference type="EC" id="5.4.99.5" evidence="6"/>
<dbReference type="PANTHER" id="PTHR21022">
    <property type="entry name" value="PREPHENATE DEHYDRATASE P PROTEIN"/>
    <property type="match status" value="1"/>
</dbReference>
<keyword evidence="10" id="KW-0028">Amino-acid biosynthesis</keyword>
<keyword evidence="13 24" id="KW-0413">Isomerase</keyword>
<dbReference type="InterPro" id="IPR008242">
    <property type="entry name" value="Chor_mutase/pphenate_deHydtase"/>
</dbReference>
<protein>
    <recommendedName>
        <fullName evidence="8">Bifunctional chorismate mutase/prephenate dehydratase</fullName>
        <ecNumber evidence="7">4.2.1.51</ecNumber>
        <ecNumber evidence="6">5.4.99.5</ecNumber>
    </recommendedName>
    <alternativeName>
        <fullName evidence="17">Chorismate mutase-prephenate dehydratase</fullName>
    </alternativeName>
    <alternativeName>
        <fullName evidence="16">p-protein</fullName>
    </alternativeName>
</protein>
<dbReference type="GO" id="GO:0004106">
    <property type="term" value="F:chorismate mutase activity"/>
    <property type="evidence" value="ECO:0007669"/>
    <property type="project" value="UniProtKB-EC"/>
</dbReference>
<evidence type="ECO:0000256" key="3">
    <source>
        <dbReference type="ARBA" id="ARBA00004496"/>
    </source>
</evidence>
<feature type="domain" description="Chorismate mutase" evidence="21">
    <location>
        <begin position="5"/>
        <end position="95"/>
    </location>
</feature>
<dbReference type="PROSITE" id="PS51671">
    <property type="entry name" value="ACT"/>
    <property type="match status" value="1"/>
</dbReference>
<feature type="binding site" evidence="19">
    <location>
        <position position="87"/>
    </location>
    <ligand>
        <name>substrate</name>
    </ligand>
</feature>
<evidence type="ECO:0000256" key="20">
    <source>
        <dbReference type="PIRSR" id="PIRSR001500-2"/>
    </source>
</evidence>
<evidence type="ECO:0000313" key="24">
    <source>
        <dbReference type="EMBL" id="VBB47804.1"/>
    </source>
</evidence>
<feature type="binding site" evidence="19">
    <location>
        <position position="52"/>
    </location>
    <ligand>
        <name>substrate</name>
    </ligand>
</feature>
<comment type="subcellular location">
    <subcellularLocation>
        <location evidence="3">Cytoplasm</location>
    </subcellularLocation>
</comment>
<dbReference type="EC" id="4.2.1.51" evidence="7"/>
<evidence type="ECO:0000256" key="14">
    <source>
        <dbReference type="ARBA" id="ARBA00023239"/>
    </source>
</evidence>
<dbReference type="PROSITE" id="PS00858">
    <property type="entry name" value="PREPHENATE_DEHYDR_2"/>
    <property type="match status" value="1"/>
</dbReference>
<dbReference type="InterPro" id="IPR002701">
    <property type="entry name" value="CM_II_prokaryot"/>
</dbReference>
<dbReference type="PROSITE" id="PS51168">
    <property type="entry name" value="CHORISMATE_MUT_2"/>
    <property type="match status" value="1"/>
</dbReference>
<sequence>MNHSDSNWQEFHKRRSEIDGIDEAILKLLARRQTVSRAIGNAKKELELPIMDPGREGHVLRRLVEIGGEEIAPDAIRRVFREIISACRSVQEDMTIAYLGPPGTFSHQAAIAFFGQAPAFQPVDTLDDVFAAVEKDVCQDGVVPIENAYEGAVSRTLDLLYRSPLRIQGETFLRIRHHLLSRCSTLSEVRCVYSHPMALAQCRGWLRSNLPGVPCRETSSTAAAARLASEEAGAGAVGGQFAAMHLDLSILVQDIQDYADNVTRFLAIGKRENRPSGHDKTSVLFSLRHRPGSLYEVLEPLARHGINMTRIESRPMKTKTWEYLFFADLEGHERETPLREALPVMDERCAFVKRLGSYPKGGEPWS</sequence>
<evidence type="ECO:0000259" key="22">
    <source>
        <dbReference type="PROSITE" id="PS51171"/>
    </source>
</evidence>
<keyword evidence="12" id="KW-0584">Phenylalanine biosynthesis</keyword>
<evidence type="ECO:0000256" key="5">
    <source>
        <dbReference type="ARBA" id="ARBA00004817"/>
    </source>
</evidence>
<dbReference type="FunFam" id="3.30.70.260:FF:000012">
    <property type="entry name" value="Prephenate dehydratase"/>
    <property type="match status" value="1"/>
</dbReference>
<evidence type="ECO:0000259" key="23">
    <source>
        <dbReference type="PROSITE" id="PS51671"/>
    </source>
</evidence>
<keyword evidence="15" id="KW-0511">Multifunctional enzyme</keyword>
<organism evidence="24">
    <name type="scientific">Uncultured Desulfatiglans sp</name>
    <dbReference type="NCBI Taxonomy" id="1748965"/>
    <lineage>
        <taxon>Bacteria</taxon>
        <taxon>Pseudomonadati</taxon>
        <taxon>Thermodesulfobacteriota</taxon>
        <taxon>Desulfobacteria</taxon>
        <taxon>Desulfatiglandales</taxon>
        <taxon>Desulfatiglandaceae</taxon>
        <taxon>Desulfatiglans</taxon>
        <taxon>environmental samples</taxon>
    </lineage>
</organism>
<dbReference type="PANTHER" id="PTHR21022:SF19">
    <property type="entry name" value="PREPHENATE DEHYDRATASE-RELATED"/>
    <property type="match status" value="1"/>
</dbReference>
<gene>
    <name evidence="24" type="primary">pheA</name>
    <name evidence="24" type="ORF">TRIP_B50599</name>
</gene>
<reference evidence="24" key="1">
    <citation type="submission" date="2018-07" db="EMBL/GenBank/DDBJ databases">
        <authorList>
            <consortium name="Genoscope - CEA"/>
            <person name="William W."/>
        </authorList>
    </citation>
    <scope>NUCLEOTIDE SEQUENCE</scope>
    <source>
        <strain evidence="24">IK1</strain>
    </source>
</reference>
<feature type="domain" description="ACT" evidence="23">
    <location>
        <begin position="282"/>
        <end position="357"/>
    </location>
</feature>
<feature type="binding site" evidence="19">
    <location>
        <position position="43"/>
    </location>
    <ligand>
        <name>substrate</name>
    </ligand>
</feature>
<name>A0A653AI94_UNCDX</name>
<dbReference type="PIRSF" id="PIRSF001500">
    <property type="entry name" value="Chor_mut_pdt_Ppr"/>
    <property type="match status" value="1"/>
</dbReference>
<accession>A0A653AI94</accession>
<dbReference type="NCBIfam" id="NF008865">
    <property type="entry name" value="PRK11898.1"/>
    <property type="match status" value="1"/>
</dbReference>
<dbReference type="Pfam" id="PF01817">
    <property type="entry name" value="CM_2"/>
    <property type="match status" value="1"/>
</dbReference>
<evidence type="ECO:0000256" key="7">
    <source>
        <dbReference type="ARBA" id="ARBA00013147"/>
    </source>
</evidence>
<dbReference type="NCBIfam" id="TIGR01808">
    <property type="entry name" value="CM_M_hiGC-arch"/>
    <property type="match status" value="1"/>
</dbReference>
<comment type="pathway">
    <text evidence="4">Amino-acid biosynthesis; L-phenylalanine biosynthesis; phenylpyruvate from prephenate: step 1/1.</text>
</comment>
<evidence type="ECO:0000256" key="18">
    <source>
        <dbReference type="ARBA" id="ARBA00047848"/>
    </source>
</evidence>
<dbReference type="InterPro" id="IPR036263">
    <property type="entry name" value="Chorismate_II_sf"/>
</dbReference>
<dbReference type="PROSITE" id="PS51171">
    <property type="entry name" value="PREPHENATE_DEHYDR_3"/>
    <property type="match status" value="1"/>
</dbReference>
<dbReference type="InterPro" id="IPR045865">
    <property type="entry name" value="ACT-like_dom_sf"/>
</dbReference>
<keyword evidence="14 24" id="KW-0456">Lyase</keyword>
<dbReference type="UniPathway" id="UPA00120">
    <property type="reaction ID" value="UER00203"/>
</dbReference>
<dbReference type="CDD" id="cd13630">
    <property type="entry name" value="PBP2_PDT_1"/>
    <property type="match status" value="1"/>
</dbReference>
<dbReference type="InterPro" id="IPR018528">
    <property type="entry name" value="Preph_deHydtase_CS"/>
</dbReference>
<dbReference type="Gene3D" id="3.40.190.10">
    <property type="entry name" value="Periplasmic binding protein-like II"/>
    <property type="match status" value="2"/>
</dbReference>
<comment type="function">
    <text evidence="2">Catalyzes the Claisen rearrangement of chorismate to prephenate and the decarboxylation/dehydration of prephenate to phenylpyruvate.</text>
</comment>
<dbReference type="SUPFAM" id="SSF53850">
    <property type="entry name" value="Periplasmic binding protein-like II"/>
    <property type="match status" value="1"/>
</dbReference>
<evidence type="ECO:0000256" key="11">
    <source>
        <dbReference type="ARBA" id="ARBA00023141"/>
    </source>
</evidence>
<comment type="catalytic activity">
    <reaction evidence="18">
        <text>prephenate + H(+) = 3-phenylpyruvate + CO2 + H2O</text>
        <dbReference type="Rhea" id="RHEA:21648"/>
        <dbReference type="ChEBI" id="CHEBI:15377"/>
        <dbReference type="ChEBI" id="CHEBI:15378"/>
        <dbReference type="ChEBI" id="CHEBI:16526"/>
        <dbReference type="ChEBI" id="CHEBI:18005"/>
        <dbReference type="ChEBI" id="CHEBI:29934"/>
        <dbReference type="EC" id="4.2.1.51"/>
    </reaction>
</comment>
<evidence type="ECO:0000256" key="8">
    <source>
        <dbReference type="ARBA" id="ARBA00014401"/>
    </source>
</evidence>
<dbReference type="GO" id="GO:0005737">
    <property type="term" value="C:cytoplasm"/>
    <property type="evidence" value="ECO:0007669"/>
    <property type="project" value="UniProtKB-SubCell"/>
</dbReference>
<dbReference type="InterPro" id="IPR010958">
    <property type="entry name" value="Chorismate_mutase_highGC-bac"/>
</dbReference>
<evidence type="ECO:0000256" key="1">
    <source>
        <dbReference type="ARBA" id="ARBA00000824"/>
    </source>
</evidence>
<dbReference type="InterPro" id="IPR002912">
    <property type="entry name" value="ACT_dom"/>
</dbReference>
<dbReference type="InterPro" id="IPR001086">
    <property type="entry name" value="Preph_deHydtase"/>
</dbReference>
<feature type="site" description="Essential for prephenate dehydratase activity" evidence="20">
    <location>
        <position position="263"/>
    </location>
</feature>
<feature type="binding site" evidence="19">
    <location>
        <position position="56"/>
    </location>
    <ligand>
        <name>substrate</name>
    </ligand>
</feature>
<evidence type="ECO:0000256" key="4">
    <source>
        <dbReference type="ARBA" id="ARBA00004741"/>
    </source>
</evidence>
<dbReference type="GO" id="GO:0009094">
    <property type="term" value="P:L-phenylalanine biosynthetic process"/>
    <property type="evidence" value="ECO:0007669"/>
    <property type="project" value="UniProtKB-UniPathway"/>
</dbReference>